<reference evidence="3" key="1">
    <citation type="submission" date="2023-02" db="EMBL/GenBank/DDBJ databases">
        <authorList>
            <person name="Palmer J.M."/>
        </authorList>
    </citation>
    <scope>NUCLEOTIDE SEQUENCE</scope>
    <source>
        <strain evidence="3">FW57</strain>
    </source>
</reference>
<dbReference type="AlphaFoldDB" id="A0AAD4I0F7"/>
<dbReference type="InterPro" id="IPR029058">
    <property type="entry name" value="AB_hydrolase_fold"/>
</dbReference>
<accession>A0AAD4I0F7</accession>
<keyword evidence="4" id="KW-1185">Reference proteome</keyword>
<dbReference type="PANTHER" id="PTHR48081">
    <property type="entry name" value="AB HYDROLASE SUPERFAMILY PROTEIN C4A8.06C"/>
    <property type="match status" value="1"/>
</dbReference>
<evidence type="ECO:0000256" key="1">
    <source>
        <dbReference type="ARBA" id="ARBA00022801"/>
    </source>
</evidence>
<organism evidence="3 4">
    <name type="scientific">Staphylotrichum longicolle</name>
    <dbReference type="NCBI Taxonomy" id="669026"/>
    <lineage>
        <taxon>Eukaryota</taxon>
        <taxon>Fungi</taxon>
        <taxon>Dikarya</taxon>
        <taxon>Ascomycota</taxon>
        <taxon>Pezizomycotina</taxon>
        <taxon>Sordariomycetes</taxon>
        <taxon>Sordariomycetidae</taxon>
        <taxon>Sordariales</taxon>
        <taxon>Chaetomiaceae</taxon>
        <taxon>Staphylotrichum</taxon>
    </lineage>
</organism>
<dbReference type="Pfam" id="PF07859">
    <property type="entry name" value="Abhydrolase_3"/>
    <property type="match status" value="1"/>
</dbReference>
<gene>
    <name evidence="3" type="ORF">NEMBOFW57_006298</name>
</gene>
<dbReference type="GO" id="GO:0016787">
    <property type="term" value="F:hydrolase activity"/>
    <property type="evidence" value="ECO:0007669"/>
    <property type="project" value="UniProtKB-KW"/>
</dbReference>
<dbReference type="InterPro" id="IPR050300">
    <property type="entry name" value="GDXG_lipolytic_enzyme"/>
</dbReference>
<protein>
    <recommendedName>
        <fullName evidence="2">Alpha/beta hydrolase fold-3 domain-containing protein</fullName>
    </recommendedName>
</protein>
<dbReference type="EMBL" id="JAHCVI010000002">
    <property type="protein sequence ID" value="KAG7289921.1"/>
    <property type="molecule type" value="Genomic_DNA"/>
</dbReference>
<dbReference type="Proteomes" id="UP001197093">
    <property type="component" value="Unassembled WGS sequence"/>
</dbReference>
<evidence type="ECO:0000313" key="4">
    <source>
        <dbReference type="Proteomes" id="UP001197093"/>
    </source>
</evidence>
<sequence length="183" mass="20148">MRLRYNVEQVSTDPVTSILWLGDRERASKFVLFFHGGGYMAPLQAGHLNWCWNAYIDNQDEHEVAVAVLRYDLAPGFKYPHQLCQAAAALNHLLRTGIAPQDLLFGGDSAGGNLAVQLLYHISYPMPDVEPVRLGGRKIAGVFAVSPWVSGNTDTRSFHDNDGVDMLSTAIVRCYRGTSRAAA</sequence>
<dbReference type="SUPFAM" id="SSF53474">
    <property type="entry name" value="alpha/beta-Hydrolases"/>
    <property type="match status" value="1"/>
</dbReference>
<comment type="caution">
    <text evidence="3">The sequence shown here is derived from an EMBL/GenBank/DDBJ whole genome shotgun (WGS) entry which is preliminary data.</text>
</comment>
<feature type="domain" description="Alpha/beta hydrolase fold-3" evidence="2">
    <location>
        <begin position="31"/>
        <end position="162"/>
    </location>
</feature>
<evidence type="ECO:0000259" key="2">
    <source>
        <dbReference type="Pfam" id="PF07859"/>
    </source>
</evidence>
<evidence type="ECO:0000313" key="3">
    <source>
        <dbReference type="EMBL" id="KAG7289921.1"/>
    </source>
</evidence>
<dbReference type="Gene3D" id="3.40.50.1820">
    <property type="entry name" value="alpha/beta hydrolase"/>
    <property type="match status" value="1"/>
</dbReference>
<dbReference type="InterPro" id="IPR013094">
    <property type="entry name" value="AB_hydrolase_3"/>
</dbReference>
<proteinExistence type="predicted"/>
<dbReference type="PANTHER" id="PTHR48081:SF31">
    <property type="entry name" value="STERYL ACETYL HYDROLASE MUG81-RELATED"/>
    <property type="match status" value="1"/>
</dbReference>
<name>A0AAD4I0F7_9PEZI</name>
<keyword evidence="1" id="KW-0378">Hydrolase</keyword>